<evidence type="ECO:0000313" key="2">
    <source>
        <dbReference type="Proteomes" id="UP000652761"/>
    </source>
</evidence>
<organism evidence="1 2">
    <name type="scientific">Colocasia esculenta</name>
    <name type="common">Wild taro</name>
    <name type="synonym">Arum esculentum</name>
    <dbReference type="NCBI Taxonomy" id="4460"/>
    <lineage>
        <taxon>Eukaryota</taxon>
        <taxon>Viridiplantae</taxon>
        <taxon>Streptophyta</taxon>
        <taxon>Embryophyta</taxon>
        <taxon>Tracheophyta</taxon>
        <taxon>Spermatophyta</taxon>
        <taxon>Magnoliopsida</taxon>
        <taxon>Liliopsida</taxon>
        <taxon>Araceae</taxon>
        <taxon>Aroideae</taxon>
        <taxon>Colocasieae</taxon>
        <taxon>Colocasia</taxon>
    </lineage>
</organism>
<accession>A0A843U2M9</accession>
<reference evidence="1" key="1">
    <citation type="submission" date="2017-07" db="EMBL/GenBank/DDBJ databases">
        <title>Taro Niue Genome Assembly and Annotation.</title>
        <authorList>
            <person name="Atibalentja N."/>
            <person name="Keating K."/>
            <person name="Fields C.J."/>
        </authorList>
    </citation>
    <scope>NUCLEOTIDE SEQUENCE</scope>
    <source>
        <strain evidence="1">Niue_2</strain>
        <tissue evidence="1">Leaf</tissue>
    </source>
</reference>
<gene>
    <name evidence="1" type="ORF">Taro_008939</name>
</gene>
<name>A0A843U2M9_COLES</name>
<keyword evidence="2" id="KW-1185">Reference proteome</keyword>
<comment type="caution">
    <text evidence="1">The sequence shown here is derived from an EMBL/GenBank/DDBJ whole genome shotgun (WGS) entry which is preliminary data.</text>
</comment>
<dbReference type="AlphaFoldDB" id="A0A843U2M9"/>
<sequence>MTLHPLTFLQKVVPSVFHPSSLQNLPLYIFSLLLLSSSSCLAPLPGSSPLYASHLPWLREVSFMPHVSVQPHLKPVKELLVPPGLRLTRVRGVFQKFIQPRYVDFVSLEDMFDGLQPLFDTQGWTVFLYSHKRYSPIAVTKFFDNLGMSVDEELYTMVK</sequence>
<feature type="non-terminal residue" evidence="1">
    <location>
        <position position="1"/>
    </location>
</feature>
<evidence type="ECO:0000313" key="1">
    <source>
        <dbReference type="EMBL" id="MQL76556.1"/>
    </source>
</evidence>
<dbReference type="EMBL" id="NMUH01000304">
    <property type="protein sequence ID" value="MQL76556.1"/>
    <property type="molecule type" value="Genomic_DNA"/>
</dbReference>
<protein>
    <submittedName>
        <fullName evidence="1">Uncharacterized protein</fullName>
    </submittedName>
</protein>
<dbReference type="Proteomes" id="UP000652761">
    <property type="component" value="Unassembled WGS sequence"/>
</dbReference>
<dbReference type="OrthoDB" id="848707at2759"/>
<proteinExistence type="predicted"/>